<proteinExistence type="predicted"/>
<comment type="caution">
    <text evidence="1">The sequence shown here is derived from an EMBL/GenBank/DDBJ whole genome shotgun (WGS) entry which is preliminary data.</text>
</comment>
<protein>
    <recommendedName>
        <fullName evidence="3">Transposase</fullName>
    </recommendedName>
</protein>
<organism evidence="1 2">
    <name type="scientific">Lonsdalea populi</name>
    <dbReference type="NCBI Taxonomy" id="1172565"/>
    <lineage>
        <taxon>Bacteria</taxon>
        <taxon>Pseudomonadati</taxon>
        <taxon>Pseudomonadota</taxon>
        <taxon>Gammaproteobacteria</taxon>
        <taxon>Enterobacterales</taxon>
        <taxon>Pectobacteriaceae</taxon>
        <taxon>Lonsdalea</taxon>
    </lineage>
</organism>
<name>A0ABX9EP46_9GAMM</name>
<reference evidence="1 2" key="1">
    <citation type="submission" date="2016-02" db="EMBL/GenBank/DDBJ databases">
        <title>Species-wide whole genome sequencing reveals diversity, host range in Lonsdalea quercina.</title>
        <authorList>
            <person name="Li Y."/>
        </authorList>
    </citation>
    <scope>NUCLEOTIDE SEQUENCE [LARGE SCALE GENOMIC DNA]</scope>
    <source>
        <strain evidence="1 2">CFCC 12721</strain>
    </source>
</reference>
<gene>
    <name evidence="1" type="ORF">AU492_12380</name>
</gene>
<keyword evidence="2" id="KW-1185">Reference proteome</keyword>
<evidence type="ECO:0008006" key="3">
    <source>
        <dbReference type="Google" id="ProtNLM"/>
    </source>
</evidence>
<accession>A0ABX9EP46</accession>
<sequence length="63" mass="7565">MSQLTNKNGCWPVHYDWLGQHPFTLPDELQNYAAGLEWFYNYERPDIALNDYTPMQHIQHTVR</sequence>
<dbReference type="EMBL" id="LUSW01000028">
    <property type="protein sequence ID" value="RAT32515.1"/>
    <property type="molecule type" value="Genomic_DNA"/>
</dbReference>
<dbReference type="Proteomes" id="UP000250186">
    <property type="component" value="Unassembled WGS sequence"/>
</dbReference>
<evidence type="ECO:0000313" key="2">
    <source>
        <dbReference type="Proteomes" id="UP000250186"/>
    </source>
</evidence>
<evidence type="ECO:0000313" key="1">
    <source>
        <dbReference type="EMBL" id="RAT32515.1"/>
    </source>
</evidence>